<dbReference type="Proteomes" id="UP001236270">
    <property type="component" value="Unassembled WGS sequence"/>
</dbReference>
<reference evidence="2" key="1">
    <citation type="submission" date="2023-08" db="EMBL/GenBank/DDBJ databases">
        <title>WGS of pathogenic bacterial species, Los Angeles County Public Health Laboratories.</title>
        <authorList>
            <person name="Garrigues J.M."/>
            <person name="Green N.M."/>
        </authorList>
    </citation>
    <scope>NUCLEOTIDE SEQUENCE</scope>
    <source>
        <strain evidence="2">LACPHL-BACT-2023-00068</strain>
    </source>
</reference>
<sequence length="58" mass="6540">MATETKYCSEPSLFEAFGANVSEQMKATNKRAAERSMEDMARILNHQGQDNKRGHHGE</sequence>
<dbReference type="GeneID" id="61386749"/>
<dbReference type="AlphaFoldDB" id="A0AAI9DP23"/>
<dbReference type="RefSeq" id="WP_155407641.1">
    <property type="nucleotide sequence ID" value="NZ_CBCSIS010000007.1"/>
</dbReference>
<organism evidence="1">
    <name type="scientific">Pluralibacter gergoviae</name>
    <name type="common">Enterobacter gergoviae</name>
    <dbReference type="NCBI Taxonomy" id="61647"/>
    <lineage>
        <taxon>Bacteria</taxon>
        <taxon>Pseudomonadati</taxon>
        <taxon>Pseudomonadota</taxon>
        <taxon>Gammaproteobacteria</taxon>
        <taxon>Enterobacterales</taxon>
        <taxon>Enterobacteriaceae</taxon>
        <taxon>Pluralibacter</taxon>
    </lineage>
</organism>
<dbReference type="EMBL" id="JAVDNV010000007">
    <property type="protein sequence ID" value="MDQ2309783.1"/>
    <property type="molecule type" value="Genomic_DNA"/>
</dbReference>
<evidence type="ECO:0000313" key="1">
    <source>
        <dbReference type="EMBL" id="EML1473103.1"/>
    </source>
</evidence>
<reference evidence="1" key="2">
    <citation type="submission" date="2024-02" db="EMBL/GenBank/DDBJ databases">
        <authorList>
            <consortium name="Clinical and Environmental Microbiology Branch: Whole genome sequencing antimicrobial resistance pathogens in the healthcare setting"/>
        </authorList>
    </citation>
    <scope>NUCLEOTIDE SEQUENCE</scope>
    <source>
        <strain evidence="1">2021DK-00143</strain>
    </source>
</reference>
<comment type="caution">
    <text evidence="1">The sequence shown here is derived from an EMBL/GenBank/DDBJ whole genome shotgun (WGS) entry which is preliminary data.</text>
</comment>
<proteinExistence type="predicted"/>
<name>A0AAI9DP23_PLUGE</name>
<gene>
    <name evidence="1" type="ORF">QEG54_003893</name>
    <name evidence="2" type="ORF">RBJ30_11840</name>
</gene>
<protein>
    <submittedName>
        <fullName evidence="1">Uncharacterized protein</fullName>
    </submittedName>
</protein>
<accession>A0AAI9DP23</accession>
<dbReference type="EMBL" id="ABLOKC030000024">
    <property type="protein sequence ID" value="EML1473103.1"/>
    <property type="molecule type" value="Genomic_DNA"/>
</dbReference>
<evidence type="ECO:0000313" key="2">
    <source>
        <dbReference type="EMBL" id="MDQ2309783.1"/>
    </source>
</evidence>